<proteinExistence type="inferred from homology"/>
<evidence type="ECO:0000256" key="4">
    <source>
        <dbReference type="ARBA" id="ARBA00023125"/>
    </source>
</evidence>
<keyword evidence="3" id="KW-0815">Transposition</keyword>
<keyword evidence="9" id="KW-1185">Reference proteome</keyword>
<keyword evidence="4" id="KW-0238">DNA-binding</keyword>
<sequence length="331" mass="36758">MRQSFATQPALFAPHEVFDHPALSALDDVEELIDWLRVEALLPAGEDRKATGRPGYPAQTLFRALLLGLWYDLSDVKLSAQLARDLLFRKFCRLELDQGVPDDTTLGRFRARLGDRLDAVLAEVVTMLEEARVVLAEGRVAIVDGEGVNAIGPSEHLNVVEAARSGLRHADPEAGSRVKLNVKGKMQAVWGWQGFVNADEDGFIRRAAVSAGNRAEVDSLEDVVVGDEAALYADSAYIGPRTRALLGRHGMRDQVQRRGARGHPLSAQDRARNVEIGVTRGRVEAIFGHMKRHWGMARSRFMGLWRTRTQFLLAAIGWNLWKGSGFRKRYG</sequence>
<dbReference type="EMBL" id="SZWE01000001">
    <property type="protein sequence ID" value="MRU14069.1"/>
    <property type="molecule type" value="Genomic_DNA"/>
</dbReference>
<evidence type="ECO:0000256" key="5">
    <source>
        <dbReference type="ARBA" id="ARBA00023172"/>
    </source>
</evidence>
<dbReference type="OrthoDB" id="9774608at2"/>
<feature type="domain" description="Transposase InsH N-terminal" evidence="7">
    <location>
        <begin position="25"/>
        <end position="112"/>
    </location>
</feature>
<dbReference type="GO" id="GO:0004803">
    <property type="term" value="F:transposase activity"/>
    <property type="evidence" value="ECO:0007669"/>
    <property type="project" value="InterPro"/>
</dbReference>
<protein>
    <submittedName>
        <fullName evidence="8">IS5 family transposase</fullName>
    </submittedName>
</protein>
<evidence type="ECO:0000256" key="1">
    <source>
        <dbReference type="ARBA" id="ARBA00003544"/>
    </source>
</evidence>
<dbReference type="NCBIfam" id="NF033581">
    <property type="entry name" value="transpos_IS5_4"/>
    <property type="match status" value="1"/>
</dbReference>
<comment type="caution">
    <text evidence="8">The sequence shown here is derived from an EMBL/GenBank/DDBJ whole genome shotgun (WGS) entry which is preliminary data.</text>
</comment>
<dbReference type="AlphaFoldDB" id="A0A844CQ43"/>
<gene>
    <name evidence="8" type="ORF">FDP25_01360</name>
</gene>
<dbReference type="Pfam" id="PF05598">
    <property type="entry name" value="DUF772"/>
    <property type="match status" value="1"/>
</dbReference>
<dbReference type="GO" id="GO:0006313">
    <property type="term" value="P:DNA transposition"/>
    <property type="evidence" value="ECO:0007669"/>
    <property type="project" value="InterPro"/>
</dbReference>
<evidence type="ECO:0000256" key="2">
    <source>
        <dbReference type="ARBA" id="ARBA00010075"/>
    </source>
</evidence>
<name>A0A844CQ43_9RHOB</name>
<dbReference type="RefSeq" id="WP_154148385.1">
    <property type="nucleotide sequence ID" value="NZ_SZWE01000001.1"/>
</dbReference>
<keyword evidence="5" id="KW-0233">DNA recombination</keyword>
<reference evidence="8 9" key="1">
    <citation type="submission" date="2019-05" db="EMBL/GenBank/DDBJ databases">
        <title>Roseovarius bejariae sp. nov., a moderately halophylic bacterium isolated from a saline soil in Rambla Salada (Murcia).</title>
        <authorList>
            <person name="Castro D.J."/>
            <person name="Gomez-Altuve A."/>
            <person name="Reina J.C."/>
            <person name="Rodriguez M."/>
            <person name="Sampedro I."/>
            <person name="Llamas I."/>
            <person name="Martinez-Checa F."/>
        </authorList>
    </citation>
    <scope>NUCLEOTIDE SEQUENCE [LARGE SCALE GENOMIC DNA]</scope>
    <source>
        <strain evidence="8 9">A21</strain>
    </source>
</reference>
<evidence type="ECO:0000259" key="6">
    <source>
        <dbReference type="Pfam" id="PF01609"/>
    </source>
</evidence>
<evidence type="ECO:0000259" key="7">
    <source>
        <dbReference type="Pfam" id="PF05598"/>
    </source>
</evidence>
<dbReference type="InterPro" id="IPR008490">
    <property type="entry name" value="Transposase_InsH_N"/>
</dbReference>
<comment type="function">
    <text evidence="1">Involved in the transposition of the insertion sequence IS5.</text>
</comment>
<organism evidence="8 9">
    <name type="scientific">Roseovarius bejariae</name>
    <dbReference type="NCBI Taxonomy" id="2576383"/>
    <lineage>
        <taxon>Bacteria</taxon>
        <taxon>Pseudomonadati</taxon>
        <taxon>Pseudomonadota</taxon>
        <taxon>Alphaproteobacteria</taxon>
        <taxon>Rhodobacterales</taxon>
        <taxon>Roseobacteraceae</taxon>
        <taxon>Roseovarius</taxon>
    </lineage>
</organism>
<accession>A0A844CQ43</accession>
<comment type="similarity">
    <text evidence="2">Belongs to the transposase 11 family.</text>
</comment>
<dbReference type="InterPro" id="IPR047959">
    <property type="entry name" value="Transpos_IS5"/>
</dbReference>
<evidence type="ECO:0000313" key="9">
    <source>
        <dbReference type="Proteomes" id="UP000564704"/>
    </source>
</evidence>
<dbReference type="PANTHER" id="PTHR35604:SF2">
    <property type="entry name" value="TRANSPOSASE INSH FOR INSERTION SEQUENCE ELEMENT IS5A-RELATED"/>
    <property type="match status" value="1"/>
</dbReference>
<dbReference type="Proteomes" id="UP000564704">
    <property type="component" value="Unassembled WGS sequence"/>
</dbReference>
<dbReference type="InterPro" id="IPR002559">
    <property type="entry name" value="Transposase_11"/>
</dbReference>
<dbReference type="Pfam" id="PF01609">
    <property type="entry name" value="DDE_Tnp_1"/>
    <property type="match status" value="1"/>
</dbReference>
<evidence type="ECO:0000313" key="8">
    <source>
        <dbReference type="EMBL" id="MRU14069.1"/>
    </source>
</evidence>
<evidence type="ECO:0000256" key="3">
    <source>
        <dbReference type="ARBA" id="ARBA00022578"/>
    </source>
</evidence>
<dbReference type="PANTHER" id="PTHR35604">
    <property type="entry name" value="TRANSPOSASE INSH FOR INSERTION SEQUENCE ELEMENT IS5A-RELATED"/>
    <property type="match status" value="1"/>
</dbReference>
<dbReference type="GO" id="GO:0003677">
    <property type="term" value="F:DNA binding"/>
    <property type="evidence" value="ECO:0007669"/>
    <property type="project" value="UniProtKB-KW"/>
</dbReference>
<feature type="domain" description="Transposase IS4-like" evidence="6">
    <location>
        <begin position="200"/>
        <end position="320"/>
    </location>
</feature>